<feature type="domain" description="Autophagy-related protein 16" evidence="4">
    <location>
        <begin position="7"/>
        <end position="191"/>
    </location>
</feature>
<dbReference type="CDD" id="cd22887">
    <property type="entry name" value="Atg16_CCD"/>
    <property type="match status" value="1"/>
</dbReference>
<feature type="coiled-coil region" evidence="2">
    <location>
        <begin position="81"/>
        <end position="178"/>
    </location>
</feature>
<organism evidence="5 6">
    <name type="scientific">Monascus purpureus</name>
    <name type="common">Red mold</name>
    <name type="synonym">Monascus anka</name>
    <dbReference type="NCBI Taxonomy" id="5098"/>
    <lineage>
        <taxon>Eukaryota</taxon>
        <taxon>Fungi</taxon>
        <taxon>Dikarya</taxon>
        <taxon>Ascomycota</taxon>
        <taxon>Pezizomycotina</taxon>
        <taxon>Eurotiomycetes</taxon>
        <taxon>Eurotiomycetidae</taxon>
        <taxon>Eurotiales</taxon>
        <taxon>Aspergillaceae</taxon>
        <taxon>Monascus</taxon>
    </lineage>
</organism>
<keyword evidence="2" id="KW-0175">Coiled coil</keyword>
<evidence type="ECO:0000256" key="3">
    <source>
        <dbReference type="SAM" id="MobiDB-lite"/>
    </source>
</evidence>
<dbReference type="STRING" id="5098.A0A507R6J8"/>
<dbReference type="AlphaFoldDB" id="A0A507R6J8"/>
<reference evidence="5 6" key="1">
    <citation type="submission" date="2019-06" db="EMBL/GenBank/DDBJ databases">
        <title>Wine fermentation using esterase from Monascus purpureus.</title>
        <authorList>
            <person name="Geng C."/>
            <person name="Zhang Y."/>
        </authorList>
    </citation>
    <scope>NUCLEOTIDE SEQUENCE [LARGE SCALE GENOMIC DNA]</scope>
    <source>
        <strain evidence="5">HQ1</strain>
    </source>
</reference>
<dbReference type="OrthoDB" id="8949486at2759"/>
<evidence type="ECO:0000313" key="5">
    <source>
        <dbReference type="EMBL" id="TQB77494.1"/>
    </source>
</evidence>
<dbReference type="EMBL" id="VIFY01000001">
    <property type="protein sequence ID" value="TQB77494.1"/>
    <property type="molecule type" value="Genomic_DNA"/>
</dbReference>
<dbReference type="Proteomes" id="UP000319663">
    <property type="component" value="Unassembled WGS sequence"/>
</dbReference>
<dbReference type="InterPro" id="IPR013923">
    <property type="entry name" value="Autophagy-rel_prot_16_dom"/>
</dbReference>
<evidence type="ECO:0000259" key="4">
    <source>
        <dbReference type="Pfam" id="PF08614"/>
    </source>
</evidence>
<dbReference type="Pfam" id="PF08614">
    <property type="entry name" value="ATG16"/>
    <property type="match status" value="1"/>
</dbReference>
<feature type="region of interest" description="Disordered" evidence="3">
    <location>
        <begin position="36"/>
        <end position="66"/>
    </location>
</feature>
<protein>
    <recommendedName>
        <fullName evidence="4">Autophagy-related protein 16 domain-containing protein</fullName>
    </recommendedName>
</protein>
<accession>A0A507R6J8</accession>
<evidence type="ECO:0000313" key="6">
    <source>
        <dbReference type="Proteomes" id="UP000319663"/>
    </source>
</evidence>
<comment type="caution">
    <text evidence="5">The sequence shown here is derived from an EMBL/GenBank/DDBJ whole genome shotgun (WGS) entry which is preliminary data.</text>
</comment>
<sequence>MVHWREEYFAALAVRDESEKANISLYDAYTRLADRTSRTATTTTPSGPQPDVVAGEKKQRKPSNEPAASITDILTATRADLSEAQRSRSELQGRLDRVTADLGKLQKRSAQDQRRISALESERTNLRLRLRDRDEELRGKAKLLDDFQDELATLNLQLNMAEDRTSRLQQENKELVDRWMARVGKEAEAMNDASKFS</sequence>
<proteinExistence type="inferred from homology"/>
<name>A0A507R6J8_MONPU</name>
<evidence type="ECO:0000256" key="2">
    <source>
        <dbReference type="SAM" id="Coils"/>
    </source>
</evidence>
<gene>
    <name evidence="5" type="ORF">MPDQ_000034</name>
</gene>
<evidence type="ECO:0000256" key="1">
    <source>
        <dbReference type="ARBA" id="ARBA00005331"/>
    </source>
</evidence>
<keyword evidence="6" id="KW-1185">Reference proteome</keyword>
<dbReference type="Gene3D" id="1.20.5.170">
    <property type="match status" value="1"/>
</dbReference>
<comment type="similarity">
    <text evidence="1">Belongs to the ATG16 family.</text>
</comment>